<dbReference type="Proteomes" id="UP001228905">
    <property type="component" value="Unassembled WGS sequence"/>
</dbReference>
<evidence type="ECO:0000313" key="7">
    <source>
        <dbReference type="Proteomes" id="UP001228905"/>
    </source>
</evidence>
<reference evidence="6 7" key="1">
    <citation type="submission" date="2023-07" db="EMBL/GenBank/DDBJ databases">
        <title>Genomic Encyclopedia of Type Strains, Phase IV (KMG-IV): sequencing the most valuable type-strain genomes for metagenomic binning, comparative biology and taxonomic classification.</title>
        <authorList>
            <person name="Goeker M."/>
        </authorList>
    </citation>
    <scope>NUCLEOTIDE SEQUENCE [LARGE SCALE GENOMIC DNA]</scope>
    <source>
        <strain evidence="6 7">DSM 18695</strain>
    </source>
</reference>
<name>A0ABU0IKJ2_9CAUL</name>
<dbReference type="EMBL" id="JAUSVS010000001">
    <property type="protein sequence ID" value="MDQ0462531.1"/>
    <property type="molecule type" value="Genomic_DNA"/>
</dbReference>
<dbReference type="Pfam" id="PF02518">
    <property type="entry name" value="HATPase_c"/>
    <property type="match status" value="1"/>
</dbReference>
<dbReference type="PANTHER" id="PTHR43065">
    <property type="entry name" value="SENSOR HISTIDINE KINASE"/>
    <property type="match status" value="1"/>
</dbReference>
<dbReference type="RefSeq" id="WP_307344945.1">
    <property type="nucleotide sequence ID" value="NZ_JAUSVS010000001.1"/>
</dbReference>
<keyword evidence="4" id="KW-0472">Membrane</keyword>
<evidence type="ECO:0000256" key="2">
    <source>
        <dbReference type="ARBA" id="ARBA00012438"/>
    </source>
</evidence>
<dbReference type="Gene3D" id="3.30.565.10">
    <property type="entry name" value="Histidine kinase-like ATPase, C-terminal domain"/>
    <property type="match status" value="1"/>
</dbReference>
<dbReference type="Pfam" id="PF00512">
    <property type="entry name" value="HisKA"/>
    <property type="match status" value="1"/>
</dbReference>
<accession>A0ABU0IKJ2</accession>
<dbReference type="Gene3D" id="1.10.287.130">
    <property type="match status" value="1"/>
</dbReference>
<evidence type="ECO:0000256" key="4">
    <source>
        <dbReference type="SAM" id="Phobius"/>
    </source>
</evidence>
<evidence type="ECO:0000259" key="5">
    <source>
        <dbReference type="PROSITE" id="PS50109"/>
    </source>
</evidence>
<gene>
    <name evidence="6" type="ORF">QO010_000279</name>
</gene>
<keyword evidence="6" id="KW-0418">Kinase</keyword>
<dbReference type="CDD" id="cd00082">
    <property type="entry name" value="HisKA"/>
    <property type="match status" value="1"/>
</dbReference>
<evidence type="ECO:0000313" key="6">
    <source>
        <dbReference type="EMBL" id="MDQ0462531.1"/>
    </source>
</evidence>
<keyword evidence="4" id="KW-1133">Transmembrane helix</keyword>
<keyword evidence="6" id="KW-0808">Transferase</keyword>
<dbReference type="SMART" id="SM00387">
    <property type="entry name" value="HATPase_c"/>
    <property type="match status" value="1"/>
</dbReference>
<organism evidence="6 7">
    <name type="scientific">Caulobacter ginsengisoli</name>
    <dbReference type="NCBI Taxonomy" id="400775"/>
    <lineage>
        <taxon>Bacteria</taxon>
        <taxon>Pseudomonadati</taxon>
        <taxon>Pseudomonadota</taxon>
        <taxon>Alphaproteobacteria</taxon>
        <taxon>Caulobacterales</taxon>
        <taxon>Caulobacteraceae</taxon>
        <taxon>Caulobacter</taxon>
    </lineage>
</organism>
<dbReference type="SMART" id="SM00388">
    <property type="entry name" value="HisKA"/>
    <property type="match status" value="1"/>
</dbReference>
<dbReference type="EC" id="2.7.13.3" evidence="2"/>
<feature type="domain" description="Histidine kinase" evidence="5">
    <location>
        <begin position="324"/>
        <end position="532"/>
    </location>
</feature>
<dbReference type="PROSITE" id="PS50109">
    <property type="entry name" value="HIS_KIN"/>
    <property type="match status" value="1"/>
</dbReference>
<comment type="caution">
    <text evidence="6">The sequence shown here is derived from an EMBL/GenBank/DDBJ whole genome shotgun (WGS) entry which is preliminary data.</text>
</comment>
<evidence type="ECO:0000256" key="3">
    <source>
        <dbReference type="ARBA" id="ARBA00022553"/>
    </source>
</evidence>
<keyword evidence="7" id="KW-1185">Reference proteome</keyword>
<dbReference type="PANTHER" id="PTHR43065:SF49">
    <property type="entry name" value="HISTIDINE KINASE"/>
    <property type="match status" value="1"/>
</dbReference>
<dbReference type="SUPFAM" id="SSF55874">
    <property type="entry name" value="ATPase domain of HSP90 chaperone/DNA topoisomerase II/histidine kinase"/>
    <property type="match status" value="1"/>
</dbReference>
<dbReference type="InterPro" id="IPR036890">
    <property type="entry name" value="HATPase_C_sf"/>
</dbReference>
<evidence type="ECO:0000256" key="1">
    <source>
        <dbReference type="ARBA" id="ARBA00000085"/>
    </source>
</evidence>
<keyword evidence="3" id="KW-0597">Phosphoprotein</keyword>
<dbReference type="InterPro" id="IPR004358">
    <property type="entry name" value="Sig_transdc_His_kin-like_C"/>
</dbReference>
<dbReference type="InterPro" id="IPR003661">
    <property type="entry name" value="HisK_dim/P_dom"/>
</dbReference>
<dbReference type="InterPro" id="IPR005467">
    <property type="entry name" value="His_kinase_dom"/>
</dbReference>
<dbReference type="PRINTS" id="PR00344">
    <property type="entry name" value="BCTRLSENSOR"/>
</dbReference>
<protein>
    <recommendedName>
        <fullName evidence="2">histidine kinase</fullName>
        <ecNumber evidence="2">2.7.13.3</ecNumber>
    </recommendedName>
</protein>
<dbReference type="CDD" id="cd18774">
    <property type="entry name" value="PDC2_HK_sensor"/>
    <property type="match status" value="1"/>
</dbReference>
<feature type="transmembrane region" description="Helical" evidence="4">
    <location>
        <begin position="274"/>
        <end position="296"/>
    </location>
</feature>
<dbReference type="SUPFAM" id="SSF47384">
    <property type="entry name" value="Homodimeric domain of signal transducing histidine kinase"/>
    <property type="match status" value="1"/>
</dbReference>
<sequence length="532" mass="56208">MPRSDWRTFLTLAAALVLPLVLFVALQGAFAMQAQRRSIEQDAAGRAREINAQVDGQLWSDRSALEVLSSSQFLIARDWPGAYDRISRVVAARPRWKNVILTDTATGREIFETRSALGKNRPARPSVRAYLAGGGAKAQIDGVGDMTSPGCPCVTLHVPVLEKGVLTYVLSVEMGTEDFQAILKSHAPETGVSAIVDTKGRFLARTLNYRGKAGKPATIYVRRAIATARDGSYRGVTYEGLKSVTTFDTSELSGWSTHIATSAARLSAPLRGAWLLNGVSTLAVLILAAALAWFTLRRLAEQSRELKRQEQSQRLAAIGQLASGVAHDFNNLLMVITGSLQLIGKRTDDPALVRPLKNAQDAADRGAALTRQLLDFARAGPVDLESVDLAALLPSLSGLLGQTLGPAITLVIDIDPAAATVTSNAAQLELALINLAVNARDAMPDGGTLTIAARPARQPGGIDLTVRDTGQGMPPAVAERAMEPFFTTKGVGKGTGLGLAQVFGIVSRSGGSVSIDSTEGVGTTITMTLPAA</sequence>
<comment type="catalytic activity">
    <reaction evidence="1">
        <text>ATP + protein L-histidine = ADP + protein N-phospho-L-histidine.</text>
        <dbReference type="EC" id="2.7.13.3"/>
    </reaction>
</comment>
<keyword evidence="4" id="KW-0812">Transmembrane</keyword>
<dbReference type="GO" id="GO:0016301">
    <property type="term" value="F:kinase activity"/>
    <property type="evidence" value="ECO:0007669"/>
    <property type="project" value="UniProtKB-KW"/>
</dbReference>
<dbReference type="InterPro" id="IPR036097">
    <property type="entry name" value="HisK_dim/P_sf"/>
</dbReference>
<dbReference type="InterPro" id="IPR003594">
    <property type="entry name" value="HATPase_dom"/>
</dbReference>
<proteinExistence type="predicted"/>